<feature type="binding site" evidence="3">
    <location>
        <position position="204"/>
    </location>
    <ligand>
        <name>a divalent metal cation</name>
        <dbReference type="ChEBI" id="CHEBI:60240"/>
    </ligand>
</feature>
<dbReference type="GO" id="GO:0005509">
    <property type="term" value="F:calcium ion binding"/>
    <property type="evidence" value="ECO:0007669"/>
    <property type="project" value="TreeGrafter"/>
</dbReference>
<feature type="binding site" evidence="3">
    <location>
        <position position="101"/>
    </location>
    <ligand>
        <name>substrate</name>
    </ligand>
</feature>
<sequence length="298" mass="32417">MKWTAVTEHRATLGEGPFWDVPTQALYWVDIAGKQALRLIGANVQIWQMPEHVSAFIPTQSGDALVTLSSGVYRLDLDSPGLEPRLTLLCMADPQPGNRPNEARCDALGQLWLGTMQNNIGEEGEDLPVEQRSGGLFRVSSDGRVMPLLRGLGIPNTLLWSPDGTTVYFGDSLDGTLYRHFIYPEGNLAPAQVWFGPHPRGGPDGSAMDARGYIWNARWDGSCLLRLHPDGHVDRVIELPVSRPTSCVFGGEDLKTLYITSAASPLGHPLDGAVLSMRVDVPGVACTRFAGIVPKYGM</sequence>
<organism evidence="5 6">
    <name type="scientific">Pseudomonas viciae</name>
    <dbReference type="NCBI Taxonomy" id="2505979"/>
    <lineage>
        <taxon>Bacteria</taxon>
        <taxon>Pseudomonadati</taxon>
        <taxon>Pseudomonadota</taxon>
        <taxon>Gammaproteobacteria</taxon>
        <taxon>Pseudomonadales</taxon>
        <taxon>Pseudomonadaceae</taxon>
        <taxon>Pseudomonas</taxon>
    </lineage>
</organism>
<feature type="binding site" evidence="3">
    <location>
        <position position="15"/>
    </location>
    <ligand>
        <name>a divalent metal cation</name>
        <dbReference type="ChEBI" id="CHEBI:60240"/>
    </ligand>
</feature>
<evidence type="ECO:0000256" key="1">
    <source>
        <dbReference type="ARBA" id="ARBA00008853"/>
    </source>
</evidence>
<dbReference type="Pfam" id="PF08450">
    <property type="entry name" value="SGL"/>
    <property type="match status" value="1"/>
</dbReference>
<dbReference type="RefSeq" id="WP_135846456.1">
    <property type="nucleotide sequence ID" value="NZ_CP035088.1"/>
</dbReference>
<evidence type="ECO:0000313" key="6">
    <source>
        <dbReference type="Proteomes" id="UP000296468"/>
    </source>
</evidence>
<dbReference type="PANTHER" id="PTHR10907">
    <property type="entry name" value="REGUCALCIN"/>
    <property type="match status" value="1"/>
</dbReference>
<dbReference type="Gene3D" id="2.120.10.30">
    <property type="entry name" value="TolB, C-terminal domain"/>
    <property type="match status" value="1"/>
</dbReference>
<dbReference type="SUPFAM" id="SSF63829">
    <property type="entry name" value="Calcium-dependent phosphotriesterase"/>
    <property type="match status" value="1"/>
</dbReference>
<dbReference type="OrthoDB" id="9775406at2"/>
<evidence type="ECO:0000259" key="4">
    <source>
        <dbReference type="Pfam" id="PF08450"/>
    </source>
</evidence>
<comment type="similarity">
    <text evidence="1">Belongs to the SMP-30/CGR1 family.</text>
</comment>
<comment type="cofactor">
    <cofactor evidence="3">
        <name>Zn(2+)</name>
        <dbReference type="ChEBI" id="CHEBI:29105"/>
    </cofactor>
    <text evidence="3">Binds 1 divalent metal cation per subunit.</text>
</comment>
<accession>A0A4P7PJG7</accession>
<evidence type="ECO:0000256" key="3">
    <source>
        <dbReference type="PIRSR" id="PIRSR605511-2"/>
    </source>
</evidence>
<keyword evidence="3" id="KW-0862">Zinc</keyword>
<protein>
    <submittedName>
        <fullName evidence="5">SMP-30/gluconolactonase/LRE family protein</fullName>
    </submittedName>
</protein>
<proteinExistence type="inferred from homology"/>
<dbReference type="Proteomes" id="UP000296468">
    <property type="component" value="Chromosome"/>
</dbReference>
<dbReference type="GO" id="GO:0019853">
    <property type="term" value="P:L-ascorbic acid biosynthetic process"/>
    <property type="evidence" value="ECO:0007669"/>
    <property type="project" value="TreeGrafter"/>
</dbReference>
<feature type="domain" description="SMP-30/Gluconolactonase/LRE-like region" evidence="4">
    <location>
        <begin position="13"/>
        <end position="262"/>
    </location>
</feature>
<evidence type="ECO:0000313" key="5">
    <source>
        <dbReference type="EMBL" id="QBZ90968.1"/>
    </source>
</evidence>
<feature type="binding site" evidence="3">
    <location>
        <position position="99"/>
    </location>
    <ligand>
        <name>substrate</name>
    </ligand>
</feature>
<evidence type="ECO:0000256" key="2">
    <source>
        <dbReference type="PIRSR" id="PIRSR605511-1"/>
    </source>
</evidence>
<keyword evidence="3" id="KW-0479">Metal-binding</keyword>
<dbReference type="KEGG" id="pvk:EPZ47_20430"/>
<dbReference type="PANTHER" id="PTHR10907:SF47">
    <property type="entry name" value="REGUCALCIN"/>
    <property type="match status" value="1"/>
</dbReference>
<dbReference type="InterPro" id="IPR005511">
    <property type="entry name" value="SMP-30"/>
</dbReference>
<name>A0A4P7PJG7_9PSED</name>
<dbReference type="PRINTS" id="PR01790">
    <property type="entry name" value="SMP30FAMILY"/>
</dbReference>
<dbReference type="InterPro" id="IPR011042">
    <property type="entry name" value="6-blade_b-propeller_TolB-like"/>
</dbReference>
<dbReference type="GO" id="GO:0004341">
    <property type="term" value="F:gluconolactonase activity"/>
    <property type="evidence" value="ECO:0007669"/>
    <property type="project" value="TreeGrafter"/>
</dbReference>
<dbReference type="EMBL" id="CP035088">
    <property type="protein sequence ID" value="QBZ90968.1"/>
    <property type="molecule type" value="Genomic_DNA"/>
</dbReference>
<dbReference type="AlphaFoldDB" id="A0A4P7PJG7"/>
<feature type="active site" description="Proton donor/acceptor" evidence="2">
    <location>
        <position position="204"/>
    </location>
</feature>
<reference evidence="5 6" key="1">
    <citation type="journal article" date="2019" name="Front. Microbiol.">
        <title>In silico and Genetic Analyses of Cyclic Lipopeptide Synthetic Gene Clusters in Pseudomonas sp. 11K1.</title>
        <authorList>
            <person name="Zhao H."/>
            <person name="Liu Y.P."/>
            <person name="Zhang L.Q."/>
        </authorList>
    </citation>
    <scope>NUCLEOTIDE SEQUENCE [LARGE SCALE GENOMIC DNA]</scope>
    <source>
        <strain evidence="5 6">11K1</strain>
    </source>
</reference>
<gene>
    <name evidence="5" type="ORF">EPZ47_20430</name>
</gene>
<feature type="binding site" evidence="3">
    <location>
        <position position="156"/>
    </location>
    <ligand>
        <name>a divalent metal cation</name>
        <dbReference type="ChEBI" id="CHEBI:60240"/>
    </ligand>
</feature>
<dbReference type="InterPro" id="IPR013658">
    <property type="entry name" value="SGL"/>
</dbReference>